<reference evidence="1" key="1">
    <citation type="submission" date="2021-03" db="EMBL/GenBank/DDBJ databases">
        <title>Revisited historic fungal species revealed as producer of novel bioactive compounds through whole genome sequencing and comparative genomics.</title>
        <authorList>
            <person name="Vignolle G.A."/>
            <person name="Hochenegger N."/>
            <person name="Mach R.L."/>
            <person name="Mach-Aigner A.R."/>
            <person name="Javad Rahimi M."/>
            <person name="Salim K.A."/>
            <person name="Chan C.M."/>
            <person name="Lim L.B.L."/>
            <person name="Cai F."/>
            <person name="Druzhinina I.S."/>
            <person name="U'Ren J.M."/>
            <person name="Derntl C."/>
        </authorList>
    </citation>
    <scope>NUCLEOTIDE SEQUENCE</scope>
    <source>
        <strain evidence="1">TUCIM 5799</strain>
    </source>
</reference>
<name>A0A9P9WGL2_9PEZI</name>
<evidence type="ECO:0000313" key="1">
    <source>
        <dbReference type="EMBL" id="KAI1861914.1"/>
    </source>
</evidence>
<dbReference type="Gene3D" id="1.10.1280.10">
    <property type="entry name" value="Di-copper center containing domain from catechol oxidase"/>
    <property type="match status" value="1"/>
</dbReference>
<comment type="caution">
    <text evidence="1">The sequence shown here is derived from an EMBL/GenBank/DDBJ whole genome shotgun (WGS) entry which is preliminary data.</text>
</comment>
<proteinExistence type="predicted"/>
<gene>
    <name evidence="1" type="ORF">JX265_009417</name>
</gene>
<dbReference type="SUPFAM" id="SSF48056">
    <property type="entry name" value="Di-copper centre-containing domain"/>
    <property type="match status" value="1"/>
</dbReference>
<dbReference type="AlphaFoldDB" id="A0A9P9WGL2"/>
<protein>
    <submittedName>
        <fullName evidence="1">Uncharacterized protein</fullName>
    </submittedName>
</protein>
<evidence type="ECO:0000313" key="2">
    <source>
        <dbReference type="Proteomes" id="UP000829685"/>
    </source>
</evidence>
<dbReference type="Proteomes" id="UP000829685">
    <property type="component" value="Unassembled WGS sequence"/>
</dbReference>
<keyword evidence="2" id="KW-1185">Reference proteome</keyword>
<dbReference type="InterPro" id="IPR008922">
    <property type="entry name" value="Di-copper_centre_dom_sf"/>
</dbReference>
<sequence>MHHERGYTGCMAYWDEVNKVSELLGSDLWKSEYFSGDGEGGDNCIQTGPYINLTLRWELNGRVEDHCVTRHNSRRSVNAAAQTSIDQYNVIDSFATACSFLQGSPHSAGHSGRGRDFQVTLYSVFTTPSLIVSWEWHKLDPEHRLYDMAGLSRMLPNDPSIENAIVDYFNDNGTETTLSHTPYMDALAEPAPNVTIYCIMDLNERVICSEHGNA</sequence>
<organism evidence="1 2">
    <name type="scientific">Neoarthrinium moseri</name>
    <dbReference type="NCBI Taxonomy" id="1658444"/>
    <lineage>
        <taxon>Eukaryota</taxon>
        <taxon>Fungi</taxon>
        <taxon>Dikarya</taxon>
        <taxon>Ascomycota</taxon>
        <taxon>Pezizomycotina</taxon>
        <taxon>Sordariomycetes</taxon>
        <taxon>Xylariomycetidae</taxon>
        <taxon>Amphisphaeriales</taxon>
        <taxon>Apiosporaceae</taxon>
        <taxon>Neoarthrinium</taxon>
    </lineage>
</organism>
<accession>A0A9P9WGL2</accession>
<dbReference type="EMBL" id="JAFIMR010000028">
    <property type="protein sequence ID" value="KAI1861914.1"/>
    <property type="molecule type" value="Genomic_DNA"/>
</dbReference>